<keyword evidence="2" id="KW-0479">Metal-binding</keyword>
<dbReference type="GO" id="GO:0110155">
    <property type="term" value="P:NAD-cap decapping"/>
    <property type="evidence" value="ECO:0007669"/>
    <property type="project" value="TreeGrafter"/>
</dbReference>
<keyword evidence="2" id="KW-0378">Hydrolase</keyword>
<dbReference type="GO" id="GO:0000956">
    <property type="term" value="P:nuclear-transcribed mRNA catabolic process"/>
    <property type="evidence" value="ECO:0007669"/>
    <property type="project" value="TreeGrafter"/>
</dbReference>
<dbReference type="GO" id="GO:0005829">
    <property type="term" value="C:cytosol"/>
    <property type="evidence" value="ECO:0007669"/>
    <property type="project" value="TreeGrafter"/>
</dbReference>
<dbReference type="AlphaFoldDB" id="A0A183IIS1"/>
<proteinExistence type="inferred from homology"/>
<comment type="cofactor">
    <cofactor evidence="2">
        <name>a divalent metal cation</name>
        <dbReference type="ChEBI" id="CHEBI:60240"/>
    </cofactor>
</comment>
<dbReference type="GO" id="GO:0004518">
    <property type="term" value="F:nuclease activity"/>
    <property type="evidence" value="ECO:0007669"/>
    <property type="project" value="UniProtKB-KW"/>
</dbReference>
<protein>
    <recommendedName>
        <fullName evidence="2">Decapping nuclease</fullName>
        <ecNumber evidence="2">3.6.1.-</ecNumber>
    </recommendedName>
</protein>
<dbReference type="GO" id="GO:0034353">
    <property type="term" value="F:mRNA 5'-diphosphatase activity"/>
    <property type="evidence" value="ECO:0007669"/>
    <property type="project" value="TreeGrafter"/>
</dbReference>
<dbReference type="WBParaSite" id="SBAD_0000367601-mRNA-1">
    <property type="protein sequence ID" value="SBAD_0000367601-mRNA-1"/>
    <property type="gene ID" value="SBAD_0000367601"/>
</dbReference>
<name>A0A183IIS1_9BILA</name>
<comment type="subcellular location">
    <subcellularLocation>
        <location evidence="2">Nucleus</location>
    </subcellularLocation>
</comment>
<organism evidence="4">
    <name type="scientific">Soboliphyme baturini</name>
    <dbReference type="NCBI Taxonomy" id="241478"/>
    <lineage>
        <taxon>Eukaryota</taxon>
        <taxon>Metazoa</taxon>
        <taxon>Ecdysozoa</taxon>
        <taxon>Nematoda</taxon>
        <taxon>Enoplea</taxon>
        <taxon>Dorylaimia</taxon>
        <taxon>Dioctophymatida</taxon>
        <taxon>Dioctophymatoidea</taxon>
        <taxon>Soboliphymatidae</taxon>
        <taxon>Soboliphyme</taxon>
    </lineage>
</organism>
<dbReference type="EC" id="3.6.1.-" evidence="2"/>
<comment type="similarity">
    <text evidence="1 2">Belongs to the DXO/Dom3Z family.</text>
</comment>
<keyword evidence="2" id="KW-0540">Nuclease</keyword>
<accession>A0A183IIS1</accession>
<evidence type="ECO:0000256" key="2">
    <source>
        <dbReference type="RuleBase" id="RU367113"/>
    </source>
</evidence>
<dbReference type="GO" id="GO:0005634">
    <property type="term" value="C:nucleus"/>
    <property type="evidence" value="ECO:0007669"/>
    <property type="project" value="UniProtKB-SubCell"/>
</dbReference>
<feature type="domain" description="RAI1-like" evidence="3">
    <location>
        <begin position="7"/>
        <end position="315"/>
    </location>
</feature>
<dbReference type="GO" id="GO:0046872">
    <property type="term" value="F:metal ion binding"/>
    <property type="evidence" value="ECO:0007669"/>
    <property type="project" value="UniProtKB-KW"/>
</dbReference>
<dbReference type="PANTHER" id="PTHR12395">
    <property type="entry name" value="DOM-3 RELATED"/>
    <property type="match status" value="1"/>
</dbReference>
<dbReference type="PANTHER" id="PTHR12395:SF9">
    <property type="entry name" value="DECAPPING AND EXORIBONUCLEASE PROTEIN"/>
    <property type="match status" value="1"/>
</dbReference>
<reference evidence="4" key="1">
    <citation type="submission" date="2016-06" db="UniProtKB">
        <authorList>
            <consortium name="WormBaseParasite"/>
        </authorList>
    </citation>
    <scope>IDENTIFICATION</scope>
</reference>
<dbReference type="GO" id="GO:0003723">
    <property type="term" value="F:RNA binding"/>
    <property type="evidence" value="ECO:0007669"/>
    <property type="project" value="UniProtKB-KW"/>
</dbReference>
<sequence>LNGISISFCQLQNEEIERSKKNLRIYVSPTAEYGTAIDLNKGYEQFVNRGASYSIEPLLKWVRSVREEKKSSGEPGSDFLCWRGLLSRIAGSPYERSDGWMFAVVRVCDVYLLCEFATAEKLLEEQSMSERERRMCYWGYSFETQVTGTNDGSASDRSSQPVQTGEQYCSVIITRLDTNRLLYGCEVDCIDRDSREYVELKVCLRTTFLHRFRKWWLQCFLGGIRTLVCGYRSDQGIIQTIKTIPVDDLPRLAREFWSATVLFNFLSRVLQFVRETVIENDATAVYVFHWNPRMATVGFYRSDDSQFDFLPDWFRSEFVL</sequence>
<dbReference type="InterPro" id="IPR039039">
    <property type="entry name" value="RAI1-like_fam"/>
</dbReference>
<dbReference type="GO" id="GO:0000166">
    <property type="term" value="F:nucleotide binding"/>
    <property type="evidence" value="ECO:0007669"/>
    <property type="project" value="UniProtKB-KW"/>
</dbReference>
<evidence type="ECO:0000256" key="1">
    <source>
        <dbReference type="ARBA" id="ARBA00006562"/>
    </source>
</evidence>
<keyword evidence="2" id="KW-0539">Nucleus</keyword>
<keyword evidence="2" id="KW-0694">RNA-binding</keyword>
<comment type="function">
    <text evidence="2">Decapping enzyme for NAD-capped RNAs: specifically hydrolyzes the nicotinamide adenine dinucleotide (NAD) cap from a subset of RNAs by removing the entire NAD moiety from the 5'-end of an NAD-capped RNA.</text>
</comment>
<evidence type="ECO:0000313" key="4">
    <source>
        <dbReference type="WBParaSite" id="SBAD_0000367601-mRNA-1"/>
    </source>
</evidence>
<evidence type="ECO:0000259" key="3">
    <source>
        <dbReference type="Pfam" id="PF08652"/>
    </source>
</evidence>
<dbReference type="InterPro" id="IPR013961">
    <property type="entry name" value="RAI1"/>
</dbReference>
<keyword evidence="2" id="KW-0547">Nucleotide-binding</keyword>
<dbReference type="Pfam" id="PF08652">
    <property type="entry name" value="RAI1"/>
    <property type="match status" value="1"/>
</dbReference>